<dbReference type="GO" id="GO:0016298">
    <property type="term" value="F:lipase activity"/>
    <property type="evidence" value="ECO:0007669"/>
    <property type="project" value="TreeGrafter"/>
</dbReference>
<dbReference type="PANTHER" id="PTHR32015:SF3">
    <property type="entry name" value="TRIACYLGLYCEROL LIPASE"/>
    <property type="match status" value="1"/>
</dbReference>
<sequence>MKHLQSILISFTVFLSLSVQIFADFSLNFKNFIQRTYGAQVLQQLERPDMGLGLSGSFGGKTFDTDFIRRDPIIFVHGAGQRAGNFIGSYFYFLGKGYTAAELYSTTYGDGGITPQRYKTLACDDVKQIRGLIQTVAAYTNRTVNIIAFGEGTPIARKAILGGSCVDTRDSLGAALTTLVNTFISVAGVGYGKQFCNPQEGGCNLNNGMYCNSAFMTELNTPATRFEGRFSYYIYSDNDQVIGQNCCNTTVTLCSQLKNSNSYSRQSNMLHDSILSMTQDIQLAMLSSGGTYNGTLYQYGYGNNLYGINDPLYNLNGLFGYNGFVNNGINTGINALNGLNGFLG</sequence>
<dbReference type="InterPro" id="IPR029058">
    <property type="entry name" value="AB_hydrolase_fold"/>
</dbReference>
<evidence type="ECO:0000313" key="1">
    <source>
        <dbReference type="Proteomes" id="UP000887578"/>
    </source>
</evidence>
<dbReference type="SUPFAM" id="SSF53474">
    <property type="entry name" value="alpha/beta-Hydrolases"/>
    <property type="match status" value="1"/>
</dbReference>
<reference evidence="2" key="1">
    <citation type="submission" date="2022-11" db="UniProtKB">
        <authorList>
            <consortium name="WormBaseParasite"/>
        </authorList>
    </citation>
    <scope>IDENTIFICATION</scope>
</reference>
<dbReference type="Proteomes" id="UP000887578">
    <property type="component" value="Unplaced"/>
</dbReference>
<proteinExistence type="predicted"/>
<evidence type="ECO:0000313" key="2">
    <source>
        <dbReference type="WBParaSite" id="PDA_v2.g14150.t1"/>
    </source>
</evidence>
<dbReference type="AlphaFoldDB" id="A0A914PH93"/>
<organism evidence="1 2">
    <name type="scientific">Panagrolaimus davidi</name>
    <dbReference type="NCBI Taxonomy" id="227884"/>
    <lineage>
        <taxon>Eukaryota</taxon>
        <taxon>Metazoa</taxon>
        <taxon>Ecdysozoa</taxon>
        <taxon>Nematoda</taxon>
        <taxon>Chromadorea</taxon>
        <taxon>Rhabditida</taxon>
        <taxon>Tylenchina</taxon>
        <taxon>Panagrolaimomorpha</taxon>
        <taxon>Panagrolaimoidea</taxon>
        <taxon>Panagrolaimidae</taxon>
        <taxon>Panagrolaimus</taxon>
    </lineage>
</organism>
<dbReference type="Gene3D" id="3.40.50.1820">
    <property type="entry name" value="alpha/beta hydrolase"/>
    <property type="match status" value="1"/>
</dbReference>
<dbReference type="GO" id="GO:0016042">
    <property type="term" value="P:lipid catabolic process"/>
    <property type="evidence" value="ECO:0007669"/>
    <property type="project" value="InterPro"/>
</dbReference>
<dbReference type="PANTHER" id="PTHR32015">
    <property type="entry name" value="FASTING INDUCED LIPASE"/>
    <property type="match status" value="1"/>
</dbReference>
<dbReference type="WBParaSite" id="PDA_v2.g14150.t1">
    <property type="protein sequence ID" value="PDA_v2.g14150.t1"/>
    <property type="gene ID" value="PDA_v2.g14150"/>
</dbReference>
<accession>A0A914PH93</accession>
<name>A0A914PH93_9BILA</name>
<keyword evidence="1" id="KW-1185">Reference proteome</keyword>
<dbReference type="InterPro" id="IPR002918">
    <property type="entry name" value="Lipase_EstA/Esterase_EstB"/>
</dbReference>
<protein>
    <submittedName>
        <fullName evidence="2">Lipase</fullName>
    </submittedName>
</protein>
<dbReference type="Pfam" id="PF01674">
    <property type="entry name" value="Lipase_2"/>
    <property type="match status" value="1"/>
</dbReference>